<dbReference type="InterPro" id="IPR001568">
    <property type="entry name" value="RNase_T2-like"/>
</dbReference>
<dbReference type="Ensembl" id="ENSOSIT00000027299.1">
    <property type="protein sequence ID" value="ENSOSIP00000025889.1"/>
    <property type="gene ID" value="ENSOSIG00000013556.1"/>
</dbReference>
<evidence type="ECO:0000256" key="1">
    <source>
        <dbReference type="ARBA" id="ARBA00007469"/>
    </source>
</evidence>
<evidence type="ECO:0000256" key="3">
    <source>
        <dbReference type="SAM" id="MobiDB-lite"/>
    </source>
</evidence>
<comment type="similarity">
    <text evidence="1 2">Belongs to the RNase T2 family.</text>
</comment>
<organism evidence="4 5">
    <name type="scientific">Oryzias sinensis</name>
    <name type="common">Chinese medaka</name>
    <dbReference type="NCBI Taxonomy" id="183150"/>
    <lineage>
        <taxon>Eukaryota</taxon>
        <taxon>Metazoa</taxon>
        <taxon>Chordata</taxon>
        <taxon>Craniata</taxon>
        <taxon>Vertebrata</taxon>
        <taxon>Euteleostomi</taxon>
        <taxon>Actinopterygii</taxon>
        <taxon>Neopterygii</taxon>
        <taxon>Teleostei</taxon>
        <taxon>Neoteleostei</taxon>
        <taxon>Acanthomorphata</taxon>
        <taxon>Ovalentaria</taxon>
        <taxon>Atherinomorphae</taxon>
        <taxon>Beloniformes</taxon>
        <taxon>Adrianichthyidae</taxon>
        <taxon>Oryziinae</taxon>
        <taxon>Oryzias</taxon>
    </lineage>
</organism>
<evidence type="ECO:0000256" key="2">
    <source>
        <dbReference type="RuleBase" id="RU004328"/>
    </source>
</evidence>
<dbReference type="SUPFAM" id="SSF55895">
    <property type="entry name" value="Ribonuclease Rh-like"/>
    <property type="match status" value="1"/>
</dbReference>
<accession>A0A8C7YDA3</accession>
<name>A0A8C7YDA3_9TELE</name>
<dbReference type="AlphaFoldDB" id="A0A8C7YDA3"/>
<keyword evidence="5" id="KW-1185">Reference proteome</keyword>
<dbReference type="GO" id="GO:0003723">
    <property type="term" value="F:RNA binding"/>
    <property type="evidence" value="ECO:0007669"/>
    <property type="project" value="InterPro"/>
</dbReference>
<protein>
    <submittedName>
        <fullName evidence="4">Uncharacterized protein</fullName>
    </submittedName>
</protein>
<dbReference type="GeneTree" id="ENSGT00940000178011"/>
<sequence length="145" mass="16053">VGASSALVWPLGGSVCISVAIRGQRLHQCGLEQEWAKHGACAACVEGFNSPQKYFQISLKLRKWFEIQRVLEDAGIAPSCERRYKDRQVWFQVKIRLSRDLTLGCPHPEAGSGPGSGSSPGHPCPPEVPFFYLPINHQQPERPCD</sequence>
<dbReference type="GO" id="GO:0033897">
    <property type="term" value="F:ribonuclease T2 activity"/>
    <property type="evidence" value="ECO:0007669"/>
    <property type="project" value="InterPro"/>
</dbReference>
<proteinExistence type="inferred from homology"/>
<evidence type="ECO:0000313" key="4">
    <source>
        <dbReference type="Ensembl" id="ENSOSIP00000025889.1"/>
    </source>
</evidence>
<reference evidence="4" key="2">
    <citation type="submission" date="2025-09" db="UniProtKB">
        <authorList>
            <consortium name="Ensembl"/>
        </authorList>
    </citation>
    <scope>IDENTIFICATION</scope>
</reference>
<dbReference type="Proteomes" id="UP000694383">
    <property type="component" value="Unplaced"/>
</dbReference>
<feature type="region of interest" description="Disordered" evidence="3">
    <location>
        <begin position="108"/>
        <end position="132"/>
    </location>
</feature>
<dbReference type="Gene3D" id="3.90.730.10">
    <property type="entry name" value="Ribonuclease T2-like"/>
    <property type="match status" value="1"/>
</dbReference>
<reference evidence="4" key="1">
    <citation type="submission" date="2025-08" db="UniProtKB">
        <authorList>
            <consortium name="Ensembl"/>
        </authorList>
    </citation>
    <scope>IDENTIFICATION</scope>
</reference>
<evidence type="ECO:0000313" key="5">
    <source>
        <dbReference type="Proteomes" id="UP000694383"/>
    </source>
</evidence>
<dbReference type="InterPro" id="IPR036430">
    <property type="entry name" value="RNase_T2-like_sf"/>
</dbReference>
<dbReference type="Pfam" id="PF00445">
    <property type="entry name" value="Ribonuclease_T2"/>
    <property type="match status" value="1"/>
</dbReference>